<evidence type="ECO:0000256" key="1">
    <source>
        <dbReference type="SAM" id="MobiDB-lite"/>
    </source>
</evidence>
<evidence type="ECO:0000313" key="2">
    <source>
        <dbReference type="EMBL" id="MCI36464.1"/>
    </source>
</evidence>
<accession>A0A392RKA1</accession>
<dbReference type="Proteomes" id="UP000265520">
    <property type="component" value="Unassembled WGS sequence"/>
</dbReference>
<organism evidence="2 3">
    <name type="scientific">Trifolium medium</name>
    <dbReference type="NCBI Taxonomy" id="97028"/>
    <lineage>
        <taxon>Eukaryota</taxon>
        <taxon>Viridiplantae</taxon>
        <taxon>Streptophyta</taxon>
        <taxon>Embryophyta</taxon>
        <taxon>Tracheophyta</taxon>
        <taxon>Spermatophyta</taxon>
        <taxon>Magnoliopsida</taxon>
        <taxon>eudicotyledons</taxon>
        <taxon>Gunneridae</taxon>
        <taxon>Pentapetalae</taxon>
        <taxon>rosids</taxon>
        <taxon>fabids</taxon>
        <taxon>Fabales</taxon>
        <taxon>Fabaceae</taxon>
        <taxon>Papilionoideae</taxon>
        <taxon>50 kb inversion clade</taxon>
        <taxon>NPAAA clade</taxon>
        <taxon>Hologalegina</taxon>
        <taxon>IRL clade</taxon>
        <taxon>Trifolieae</taxon>
        <taxon>Trifolium</taxon>
    </lineage>
</organism>
<feature type="compositionally biased region" description="Acidic residues" evidence="1">
    <location>
        <begin position="48"/>
        <end position="60"/>
    </location>
</feature>
<feature type="region of interest" description="Disordered" evidence="1">
    <location>
        <begin position="24"/>
        <end position="60"/>
    </location>
</feature>
<dbReference type="AlphaFoldDB" id="A0A392RKA1"/>
<reference evidence="2 3" key="1">
    <citation type="journal article" date="2018" name="Front. Plant Sci.">
        <title>Red Clover (Trifolium pratense) and Zigzag Clover (T. medium) - A Picture of Genomic Similarities and Differences.</title>
        <authorList>
            <person name="Dluhosova J."/>
            <person name="Istvanek J."/>
            <person name="Nedelnik J."/>
            <person name="Repkova J."/>
        </authorList>
    </citation>
    <scope>NUCLEOTIDE SEQUENCE [LARGE SCALE GENOMIC DNA]</scope>
    <source>
        <strain evidence="3">cv. 10/8</strain>
        <tissue evidence="2">Leaf</tissue>
    </source>
</reference>
<keyword evidence="3" id="KW-1185">Reference proteome</keyword>
<protein>
    <submittedName>
        <fullName evidence="2">Uncharacterized protein</fullName>
    </submittedName>
</protein>
<sequence>MPSVGMRRTTRVFGVVTNGDTDRVLRSGRRLPESVNVEDSTKKKVNNDDSDTDDNDSNRK</sequence>
<comment type="caution">
    <text evidence="2">The sequence shown here is derived from an EMBL/GenBank/DDBJ whole genome shotgun (WGS) entry which is preliminary data.</text>
</comment>
<proteinExistence type="predicted"/>
<feature type="non-terminal residue" evidence="2">
    <location>
        <position position="60"/>
    </location>
</feature>
<dbReference type="EMBL" id="LXQA010234073">
    <property type="protein sequence ID" value="MCI36464.1"/>
    <property type="molecule type" value="Genomic_DNA"/>
</dbReference>
<name>A0A392RKA1_9FABA</name>
<evidence type="ECO:0000313" key="3">
    <source>
        <dbReference type="Proteomes" id="UP000265520"/>
    </source>
</evidence>